<feature type="disulfide bond" evidence="6">
    <location>
        <begin position="106"/>
        <end position="115"/>
    </location>
</feature>
<keyword evidence="5" id="KW-0325">Glycoprotein</keyword>
<dbReference type="SUPFAM" id="SSF57184">
    <property type="entry name" value="Growth factor receptor domain"/>
    <property type="match status" value="1"/>
</dbReference>
<evidence type="ECO:0000313" key="10">
    <source>
        <dbReference type="Proteomes" id="UP000507470"/>
    </source>
</evidence>
<comment type="caution">
    <text evidence="6">Lacks conserved residue(s) required for the propagation of feature annotation.</text>
</comment>
<dbReference type="OrthoDB" id="430340at2759"/>
<keyword evidence="3" id="KW-0677">Repeat</keyword>
<dbReference type="PROSITE" id="PS00022">
    <property type="entry name" value="EGF_1"/>
    <property type="match status" value="1"/>
</dbReference>
<dbReference type="SMART" id="SM00179">
    <property type="entry name" value="EGF_CA"/>
    <property type="match status" value="2"/>
</dbReference>
<evidence type="ECO:0000256" key="2">
    <source>
        <dbReference type="ARBA" id="ARBA00022729"/>
    </source>
</evidence>
<keyword evidence="2" id="KW-0732">Signal</keyword>
<dbReference type="PROSITE" id="PS00010">
    <property type="entry name" value="ASX_HYDROXYL"/>
    <property type="match status" value="1"/>
</dbReference>
<evidence type="ECO:0000256" key="4">
    <source>
        <dbReference type="ARBA" id="ARBA00023157"/>
    </source>
</evidence>
<dbReference type="PRINTS" id="PR00010">
    <property type="entry name" value="EGFBLOOD"/>
</dbReference>
<feature type="domain" description="EGF-like" evidence="8">
    <location>
        <begin position="42"/>
        <end position="78"/>
    </location>
</feature>
<organism evidence="9 10">
    <name type="scientific">Mytilus coruscus</name>
    <name type="common">Sea mussel</name>
    <dbReference type="NCBI Taxonomy" id="42192"/>
    <lineage>
        <taxon>Eukaryota</taxon>
        <taxon>Metazoa</taxon>
        <taxon>Spiralia</taxon>
        <taxon>Lophotrochozoa</taxon>
        <taxon>Mollusca</taxon>
        <taxon>Bivalvia</taxon>
        <taxon>Autobranchia</taxon>
        <taxon>Pteriomorphia</taxon>
        <taxon>Mytilida</taxon>
        <taxon>Mytiloidea</taxon>
        <taxon>Mytilidae</taxon>
        <taxon>Mytilinae</taxon>
        <taxon>Mytilus</taxon>
    </lineage>
</organism>
<dbReference type="FunFam" id="2.10.25.10:FF:000520">
    <property type="entry name" value="Predicted protein"/>
    <property type="match status" value="1"/>
</dbReference>
<reference evidence="9 10" key="1">
    <citation type="submission" date="2020-06" db="EMBL/GenBank/DDBJ databases">
        <authorList>
            <person name="Li R."/>
            <person name="Bekaert M."/>
        </authorList>
    </citation>
    <scope>NUCLEOTIDE SEQUENCE [LARGE SCALE GENOMIC DNA]</scope>
    <source>
        <strain evidence="10">wild</strain>
    </source>
</reference>
<dbReference type="PANTHER" id="PTHR12916">
    <property type="entry name" value="CYTOCHROME C OXIDASE POLYPEPTIDE VIC-2"/>
    <property type="match status" value="1"/>
</dbReference>
<dbReference type="PROSITE" id="PS50026">
    <property type="entry name" value="EGF_3"/>
    <property type="match status" value="2"/>
</dbReference>
<dbReference type="InterPro" id="IPR001881">
    <property type="entry name" value="EGF-like_Ca-bd_dom"/>
</dbReference>
<gene>
    <name evidence="9" type="ORF">MCOR_56129</name>
</gene>
<dbReference type="AlphaFoldDB" id="A0A6J8EXJ2"/>
<dbReference type="Pfam" id="PF00008">
    <property type="entry name" value="EGF"/>
    <property type="match status" value="2"/>
</dbReference>
<dbReference type="InterPro" id="IPR000742">
    <property type="entry name" value="EGF"/>
</dbReference>
<evidence type="ECO:0000313" key="9">
    <source>
        <dbReference type="EMBL" id="CAC5424205.1"/>
    </source>
</evidence>
<evidence type="ECO:0000259" key="8">
    <source>
        <dbReference type="PROSITE" id="PS50026"/>
    </source>
</evidence>
<dbReference type="Gene3D" id="2.10.25.10">
    <property type="entry name" value="Laminin"/>
    <property type="match status" value="2"/>
</dbReference>
<evidence type="ECO:0000256" key="6">
    <source>
        <dbReference type="PROSITE-ProRule" id="PRU00076"/>
    </source>
</evidence>
<feature type="domain" description="EGF-like" evidence="8">
    <location>
        <begin position="80"/>
        <end position="116"/>
    </location>
</feature>
<feature type="region of interest" description="Disordered" evidence="7">
    <location>
        <begin position="125"/>
        <end position="170"/>
    </location>
</feature>
<name>A0A6J8EXJ2_MYTCO</name>
<dbReference type="SMART" id="SM00181">
    <property type="entry name" value="EGF"/>
    <property type="match status" value="2"/>
</dbReference>
<protein>
    <recommendedName>
        <fullName evidence="8">EGF-like domain-containing protein</fullName>
    </recommendedName>
</protein>
<keyword evidence="1 6" id="KW-0245">EGF-like domain</keyword>
<dbReference type="InterPro" id="IPR000152">
    <property type="entry name" value="EGF-type_Asp/Asn_hydroxyl_site"/>
</dbReference>
<accession>A0A6J8EXJ2</accession>
<keyword evidence="4 6" id="KW-1015">Disulfide bond</keyword>
<evidence type="ECO:0000256" key="5">
    <source>
        <dbReference type="ARBA" id="ARBA00023180"/>
    </source>
</evidence>
<keyword evidence="10" id="KW-1185">Reference proteome</keyword>
<feature type="compositionally biased region" description="Basic and acidic residues" evidence="7">
    <location>
        <begin position="127"/>
        <end position="163"/>
    </location>
</feature>
<evidence type="ECO:0000256" key="7">
    <source>
        <dbReference type="SAM" id="MobiDB-lite"/>
    </source>
</evidence>
<dbReference type="CDD" id="cd00054">
    <property type="entry name" value="EGF_CA"/>
    <property type="match status" value="2"/>
</dbReference>
<dbReference type="PANTHER" id="PTHR12916:SF4">
    <property type="entry name" value="UNINFLATABLE, ISOFORM C"/>
    <property type="match status" value="1"/>
</dbReference>
<dbReference type="GO" id="GO:0005509">
    <property type="term" value="F:calcium ion binding"/>
    <property type="evidence" value="ECO:0007669"/>
    <property type="project" value="InterPro"/>
</dbReference>
<dbReference type="InterPro" id="IPR009030">
    <property type="entry name" value="Growth_fac_rcpt_cys_sf"/>
</dbReference>
<proteinExistence type="predicted"/>
<dbReference type="Proteomes" id="UP000507470">
    <property type="component" value="Unassembled WGS sequence"/>
</dbReference>
<sequence length="206" mass="23026">MMIPGEILDNDCDGLIDEELPDGKDNDGDGKLDEDLAMFHIDVDECVSDPCMHAGTCIDVINFYNCSCIDGYTGNNWQTKINECKSNPCQNNGTCVEIVGGYHCVCTNDSSGGHCERNRSLTRKNKIKPEKDLPKSQKEEINVPPCSDDKSKEKIKSPSDSRRKVPVHSSETHNCFVDHTGFDFSKFYVNKDGSRTIPKMQTTKTY</sequence>
<evidence type="ECO:0000256" key="3">
    <source>
        <dbReference type="ARBA" id="ARBA00022737"/>
    </source>
</evidence>
<evidence type="ECO:0000256" key="1">
    <source>
        <dbReference type="ARBA" id="ARBA00022536"/>
    </source>
</evidence>
<dbReference type="FunFam" id="2.10.25.10:FF:000122">
    <property type="entry name" value="Protein crumbs homolog 2"/>
    <property type="match status" value="1"/>
</dbReference>
<dbReference type="EMBL" id="CACVKT020009964">
    <property type="protein sequence ID" value="CAC5424205.1"/>
    <property type="molecule type" value="Genomic_DNA"/>
</dbReference>